<dbReference type="HAMAP" id="MF_01207">
    <property type="entry name" value="MsrQ"/>
    <property type="match status" value="1"/>
</dbReference>
<comment type="function">
    <text evidence="8">Part of the MsrPQ system that repairs oxidized periplasmic proteins containing methionine sulfoxide residues (Met-O), using respiratory chain electrons. Thus protects these proteins from oxidative-stress damage caused by reactive species of oxygen and chlorine generated by the host defense mechanisms. MsrPQ is essential for the maintenance of envelope integrity under bleach stress, rescuing a wide series of structurally unrelated periplasmic proteins from methionine oxidation. MsrQ provides electrons for reduction to the reductase catalytic subunit MsrP, using the quinone pool of the respiratory chain.</text>
</comment>
<keyword evidence="8" id="KW-0249">Electron transport</keyword>
<keyword evidence="6 8" id="KW-0408">Iron</keyword>
<feature type="domain" description="Ferric oxidoreductase" evidence="9">
    <location>
        <begin position="47"/>
        <end position="159"/>
    </location>
</feature>
<sequence>MRHPRLLLGFRIVVFALAIAWPLGWAWRVAQGAAGPDPGRYLLLEFGIGALTLLLLVLALTPLAKLTGWPGFGLVRRQLGVWAFVYAFAHFACYLLFIIGLEPALLLADFSRRPYIIVGAAALLLLGVLAATSPQAMVRRLKKRWKPLHRLVYLALALVLLHFFWIVRADLGEWGRYALIALGLMLLRWPPLARRLGGWRRASGARTEINRRR</sequence>
<evidence type="ECO:0000256" key="2">
    <source>
        <dbReference type="ARBA" id="ARBA00022448"/>
    </source>
</evidence>
<dbReference type="STRING" id="376489.A5892_10760"/>
<evidence type="ECO:0000256" key="6">
    <source>
        <dbReference type="ARBA" id="ARBA00023004"/>
    </source>
</evidence>
<gene>
    <name evidence="8" type="primary">msrQ</name>
    <name evidence="10" type="ORF">A5892_10760</name>
</gene>
<keyword evidence="3 8" id="KW-0349">Heme</keyword>
<reference evidence="10 11" key="1">
    <citation type="submission" date="2016-04" db="EMBL/GenBank/DDBJ databases">
        <title>Complete Genome Sequence of Halotalea alkalilenta IHB B 13600.</title>
        <authorList>
            <person name="Swarnkar M.K."/>
            <person name="Sharma A."/>
            <person name="Kaushal K."/>
            <person name="Soni R."/>
            <person name="Rana S."/>
            <person name="Singh A.K."/>
            <person name="Gulati A."/>
        </authorList>
    </citation>
    <scope>NUCLEOTIDE SEQUENCE [LARGE SCALE GENOMIC DNA]</scope>
    <source>
        <strain evidence="10 11">IHB B 13600</strain>
    </source>
</reference>
<keyword evidence="8" id="KW-1003">Cell membrane</keyword>
<keyword evidence="8" id="KW-0288">FMN</keyword>
<name>A0A172YK70_9GAMM</name>
<proteinExistence type="inferred from homology"/>
<dbReference type="Pfam" id="PF01794">
    <property type="entry name" value="Ferric_reduct"/>
    <property type="match status" value="1"/>
</dbReference>
<organism evidence="10 11">
    <name type="scientific">Halotalea alkalilenta</name>
    <dbReference type="NCBI Taxonomy" id="376489"/>
    <lineage>
        <taxon>Bacteria</taxon>
        <taxon>Pseudomonadati</taxon>
        <taxon>Pseudomonadota</taxon>
        <taxon>Gammaproteobacteria</taxon>
        <taxon>Oceanospirillales</taxon>
        <taxon>Halomonadaceae</taxon>
        <taxon>Halotalea</taxon>
    </lineage>
</organism>
<dbReference type="EMBL" id="CP015243">
    <property type="protein sequence ID" value="ANF59617.1"/>
    <property type="molecule type" value="Genomic_DNA"/>
</dbReference>
<comment type="subcellular location">
    <subcellularLocation>
        <location evidence="8">Cell membrane</location>
        <topology evidence="8">Multi-pass membrane protein</topology>
    </subcellularLocation>
    <subcellularLocation>
        <location evidence="1">Membrane</location>
        <topology evidence="1">Multi-pass membrane protein</topology>
    </subcellularLocation>
</comment>
<evidence type="ECO:0000256" key="5">
    <source>
        <dbReference type="ARBA" id="ARBA00022989"/>
    </source>
</evidence>
<dbReference type="GO" id="GO:0030091">
    <property type="term" value="P:protein repair"/>
    <property type="evidence" value="ECO:0007669"/>
    <property type="project" value="UniProtKB-UniRule"/>
</dbReference>
<dbReference type="GO" id="GO:0005886">
    <property type="term" value="C:plasma membrane"/>
    <property type="evidence" value="ECO:0007669"/>
    <property type="project" value="UniProtKB-SubCell"/>
</dbReference>
<accession>A0A172YK70</accession>
<dbReference type="PANTHER" id="PTHR36964:SF1">
    <property type="entry name" value="PROTEIN-METHIONINE-SULFOXIDE REDUCTASE HEME-BINDING SUBUNIT MSRQ"/>
    <property type="match status" value="1"/>
</dbReference>
<comment type="cofactor">
    <cofactor evidence="8">
        <name>FMN</name>
        <dbReference type="ChEBI" id="CHEBI:58210"/>
    </cofactor>
    <text evidence="8">Binds 1 FMN per subunit.</text>
</comment>
<dbReference type="AlphaFoldDB" id="A0A172YK70"/>
<dbReference type="GO" id="GO:0016679">
    <property type="term" value="F:oxidoreductase activity, acting on diphenols and related substances as donors"/>
    <property type="evidence" value="ECO:0007669"/>
    <property type="project" value="TreeGrafter"/>
</dbReference>
<dbReference type="GO" id="GO:0009055">
    <property type="term" value="F:electron transfer activity"/>
    <property type="evidence" value="ECO:0007669"/>
    <property type="project" value="UniProtKB-UniRule"/>
</dbReference>
<dbReference type="KEGG" id="haa:A5892_10760"/>
<keyword evidence="7 8" id="KW-0472">Membrane</keyword>
<dbReference type="Proteomes" id="UP000077875">
    <property type="component" value="Chromosome"/>
</dbReference>
<dbReference type="InterPro" id="IPR022837">
    <property type="entry name" value="MsrQ-like"/>
</dbReference>
<evidence type="ECO:0000259" key="9">
    <source>
        <dbReference type="Pfam" id="PF01794"/>
    </source>
</evidence>
<feature type="transmembrane region" description="Helical" evidence="8">
    <location>
        <begin position="174"/>
        <end position="191"/>
    </location>
</feature>
<keyword evidence="8" id="KW-0285">Flavoprotein</keyword>
<dbReference type="GO" id="GO:0010181">
    <property type="term" value="F:FMN binding"/>
    <property type="evidence" value="ECO:0007669"/>
    <property type="project" value="UniProtKB-UniRule"/>
</dbReference>
<feature type="transmembrane region" description="Helical" evidence="8">
    <location>
        <begin position="113"/>
        <end position="131"/>
    </location>
</feature>
<feature type="transmembrane region" description="Helical" evidence="8">
    <location>
        <begin position="151"/>
        <end position="168"/>
    </location>
</feature>
<feature type="transmembrane region" description="Helical" evidence="8">
    <location>
        <begin position="42"/>
        <end position="60"/>
    </location>
</feature>
<evidence type="ECO:0000256" key="3">
    <source>
        <dbReference type="ARBA" id="ARBA00022617"/>
    </source>
</evidence>
<evidence type="ECO:0000256" key="7">
    <source>
        <dbReference type="ARBA" id="ARBA00023136"/>
    </source>
</evidence>
<keyword evidence="8" id="KW-0479">Metal-binding</keyword>
<keyword evidence="2 8" id="KW-0813">Transport</keyword>
<comment type="caution">
    <text evidence="8">Lacks conserved residue(s) required for the propagation of feature annotation.</text>
</comment>
<dbReference type="GO" id="GO:0046872">
    <property type="term" value="F:metal ion binding"/>
    <property type="evidence" value="ECO:0007669"/>
    <property type="project" value="UniProtKB-KW"/>
</dbReference>
<dbReference type="InterPro" id="IPR013130">
    <property type="entry name" value="Fe3_Rdtase_TM_dom"/>
</dbReference>
<dbReference type="GO" id="GO:0020037">
    <property type="term" value="F:heme binding"/>
    <property type="evidence" value="ECO:0007669"/>
    <property type="project" value="UniProtKB-UniRule"/>
</dbReference>
<comment type="cofactor">
    <cofactor evidence="8">
        <name>heme b</name>
        <dbReference type="ChEBI" id="CHEBI:60344"/>
    </cofactor>
    <text evidence="8">Binds 1 heme b (iron(II)-protoporphyrin IX) group per subunit.</text>
</comment>
<keyword evidence="11" id="KW-1185">Reference proteome</keyword>
<comment type="similarity">
    <text evidence="8">Belongs to the MsrQ family.</text>
</comment>
<keyword evidence="5 8" id="KW-1133">Transmembrane helix</keyword>
<evidence type="ECO:0000313" key="10">
    <source>
        <dbReference type="EMBL" id="ANF59617.1"/>
    </source>
</evidence>
<evidence type="ECO:0000313" key="11">
    <source>
        <dbReference type="Proteomes" id="UP000077875"/>
    </source>
</evidence>
<evidence type="ECO:0000256" key="1">
    <source>
        <dbReference type="ARBA" id="ARBA00004141"/>
    </source>
</evidence>
<evidence type="ECO:0000256" key="4">
    <source>
        <dbReference type="ARBA" id="ARBA00022692"/>
    </source>
</evidence>
<protein>
    <recommendedName>
        <fullName evidence="8">Protein-methionine-sulfoxide reductase heme-binding subunit MsrQ</fullName>
    </recommendedName>
    <alternativeName>
        <fullName evidence="8">Flavocytochrome MsrQ</fullName>
    </alternativeName>
</protein>
<feature type="transmembrane region" description="Helical" evidence="8">
    <location>
        <begin position="81"/>
        <end position="101"/>
    </location>
</feature>
<evidence type="ECO:0000256" key="8">
    <source>
        <dbReference type="HAMAP-Rule" id="MF_01207"/>
    </source>
</evidence>
<comment type="subunit">
    <text evidence="8">Heterodimer of a catalytic subunit (MsrP) and a heme-binding subunit (MsrQ).</text>
</comment>
<dbReference type="PANTHER" id="PTHR36964">
    <property type="entry name" value="PROTEIN-METHIONINE-SULFOXIDE REDUCTASE HEME-BINDING SUBUNIT MSRQ"/>
    <property type="match status" value="1"/>
</dbReference>
<keyword evidence="4 8" id="KW-0812">Transmembrane</keyword>